<evidence type="ECO:0000313" key="1">
    <source>
        <dbReference type="EMBL" id="MCL6740681.1"/>
    </source>
</evidence>
<sequence>MKIRFYGQLGEKLGGEIDLALPPGTATVAELRNKLAKMFPDAAGDLLERSRACIADAIVGEDRMLADAKLVEFFPPLSGG</sequence>
<reference evidence="1" key="1">
    <citation type="submission" date="2022-05" db="EMBL/GenBank/DDBJ databases">
        <authorList>
            <person name="Jo J.-H."/>
            <person name="Im W.-T."/>
        </authorList>
    </citation>
    <scope>NUCLEOTIDE SEQUENCE</scope>
    <source>
        <strain evidence="1">RB56-2</strain>
    </source>
</reference>
<dbReference type="EMBL" id="JAMGBB010000001">
    <property type="protein sequence ID" value="MCL6740681.1"/>
    <property type="molecule type" value="Genomic_DNA"/>
</dbReference>
<dbReference type="InterPro" id="IPR012675">
    <property type="entry name" value="Beta-grasp_dom_sf"/>
</dbReference>
<evidence type="ECO:0000313" key="2">
    <source>
        <dbReference type="Proteomes" id="UP001165383"/>
    </source>
</evidence>
<keyword evidence="2" id="KW-1185">Reference proteome</keyword>
<gene>
    <name evidence="1" type="ORF">LZ518_05985</name>
</gene>
<dbReference type="InterPro" id="IPR003749">
    <property type="entry name" value="ThiS/MoaD-like"/>
</dbReference>
<dbReference type="Proteomes" id="UP001165383">
    <property type="component" value="Unassembled WGS sequence"/>
</dbReference>
<dbReference type="Gene3D" id="3.10.20.30">
    <property type="match status" value="1"/>
</dbReference>
<dbReference type="Pfam" id="PF02597">
    <property type="entry name" value="ThiS"/>
    <property type="match status" value="1"/>
</dbReference>
<name>A0ABT0S8E2_9SPHN</name>
<organism evidence="1 2">
    <name type="scientific">Sphingomonas brevis</name>
    <dbReference type="NCBI Taxonomy" id="2908206"/>
    <lineage>
        <taxon>Bacteria</taxon>
        <taxon>Pseudomonadati</taxon>
        <taxon>Pseudomonadota</taxon>
        <taxon>Alphaproteobacteria</taxon>
        <taxon>Sphingomonadales</taxon>
        <taxon>Sphingomonadaceae</taxon>
        <taxon>Sphingomonas</taxon>
    </lineage>
</organism>
<accession>A0ABT0S8E2</accession>
<proteinExistence type="predicted"/>
<protein>
    <submittedName>
        <fullName evidence="1">MoaD/ThiS family protein</fullName>
    </submittedName>
</protein>
<dbReference type="SUPFAM" id="SSF54285">
    <property type="entry name" value="MoaD/ThiS"/>
    <property type="match status" value="1"/>
</dbReference>
<comment type="caution">
    <text evidence="1">The sequence shown here is derived from an EMBL/GenBank/DDBJ whole genome shotgun (WGS) entry which is preliminary data.</text>
</comment>
<dbReference type="RefSeq" id="WP_249915102.1">
    <property type="nucleotide sequence ID" value="NZ_JAMGBB010000001.1"/>
</dbReference>
<dbReference type="InterPro" id="IPR016155">
    <property type="entry name" value="Mopterin_synth/thiamin_S_b"/>
</dbReference>